<gene>
    <name evidence="1" type="ORF">RBWH47_04981</name>
</gene>
<reference evidence="1 2" key="1">
    <citation type="journal article" date="2013" name="Mar. Genomics">
        <title>Expression of sulfatases in Rhodopirellula baltica and the diversity of sulfatases in the genus Rhodopirellula.</title>
        <authorList>
            <person name="Wegner C.E."/>
            <person name="Richter-Heitmann T."/>
            <person name="Klindworth A."/>
            <person name="Klockow C."/>
            <person name="Richter M."/>
            <person name="Achstetter T."/>
            <person name="Glockner F.O."/>
            <person name="Harder J."/>
        </authorList>
    </citation>
    <scope>NUCLEOTIDE SEQUENCE [LARGE SCALE GENOMIC DNA]</scope>
    <source>
        <strain evidence="1 2">WH47</strain>
    </source>
</reference>
<protein>
    <recommendedName>
        <fullName evidence="3">Transcriptional regulator</fullName>
    </recommendedName>
</protein>
<organism evidence="1 2">
    <name type="scientific">Rhodopirellula baltica WH47</name>
    <dbReference type="NCBI Taxonomy" id="991778"/>
    <lineage>
        <taxon>Bacteria</taxon>
        <taxon>Pseudomonadati</taxon>
        <taxon>Planctomycetota</taxon>
        <taxon>Planctomycetia</taxon>
        <taxon>Pirellulales</taxon>
        <taxon>Pirellulaceae</taxon>
        <taxon>Rhodopirellula</taxon>
    </lineage>
</organism>
<dbReference type="RefSeq" id="WP_007327128.1">
    <property type="nucleotide sequence ID" value="NZ_AFAR01000171.1"/>
</dbReference>
<evidence type="ECO:0008006" key="3">
    <source>
        <dbReference type="Google" id="ProtNLM"/>
    </source>
</evidence>
<evidence type="ECO:0000313" key="2">
    <source>
        <dbReference type="Proteomes" id="UP000006222"/>
    </source>
</evidence>
<sequence>MVTDLLMTQGRATRSEFEELLLGKLSETLDPAQKKKFVDNLLQKMRRANLISTSGEKRGREPFWELISVSPKSITEGDV</sequence>
<dbReference type="EMBL" id="AFAR01000171">
    <property type="protein sequence ID" value="EGF26808.1"/>
    <property type="molecule type" value="Genomic_DNA"/>
</dbReference>
<name>F2AU17_RHOBT</name>
<dbReference type="Proteomes" id="UP000006222">
    <property type="component" value="Unassembled WGS sequence"/>
</dbReference>
<dbReference type="AlphaFoldDB" id="F2AU17"/>
<dbReference type="PATRIC" id="fig|991778.3.peg.3415"/>
<proteinExistence type="predicted"/>
<accession>F2AU17</accession>
<evidence type="ECO:0000313" key="1">
    <source>
        <dbReference type="EMBL" id="EGF26808.1"/>
    </source>
</evidence>
<comment type="caution">
    <text evidence="1">The sequence shown here is derived from an EMBL/GenBank/DDBJ whole genome shotgun (WGS) entry which is preliminary data.</text>
</comment>